<comment type="caution">
    <text evidence="5">The sequence shown here is derived from an EMBL/GenBank/DDBJ whole genome shotgun (WGS) entry which is preliminary data.</text>
</comment>
<dbReference type="PANTHER" id="PTHR14555:SF6">
    <property type="entry name" value="RAB EFFECTOR MYRIP"/>
    <property type="match status" value="1"/>
</dbReference>
<proteinExistence type="predicted"/>
<dbReference type="Proteomes" id="UP000678393">
    <property type="component" value="Unassembled WGS sequence"/>
</dbReference>
<protein>
    <recommendedName>
        <fullName evidence="4">RabBD domain-containing protein</fullName>
    </recommendedName>
</protein>
<dbReference type="InterPro" id="IPR010911">
    <property type="entry name" value="Rab_BD"/>
</dbReference>
<sequence length="232" mass="26306">MPEHFKRTTGHARELTEAVKGPTLDLTTLTDQEEKIIQAVIQKDEVERSILEAKISEVRREIQEIRKAGALSAGDDQNAICARCKFKFLPFIVPWADHGQRCGTCKFTVCAKCRSPQPGGSWLCVLCFKYRQEKQLTGEFMSKGQPIASTLYGSDLLRASLRDRTTFHHPEKTGLNRIQQEHRDIQIYHLTDGCNLLKLKNHQKLLLLLPSGGWRSLTSPRHPPTTTCLCLQ</sequence>
<dbReference type="Gene3D" id="3.30.40.10">
    <property type="entry name" value="Zinc/RING finger domain, C3HC4 (zinc finger)"/>
    <property type="match status" value="1"/>
</dbReference>
<evidence type="ECO:0000256" key="1">
    <source>
        <dbReference type="ARBA" id="ARBA00004556"/>
    </source>
</evidence>
<evidence type="ECO:0000313" key="5">
    <source>
        <dbReference type="EMBL" id="CAG5120341.1"/>
    </source>
</evidence>
<dbReference type="GO" id="GO:0006886">
    <property type="term" value="P:intracellular protein transport"/>
    <property type="evidence" value="ECO:0007669"/>
    <property type="project" value="InterPro"/>
</dbReference>
<dbReference type="InterPro" id="IPR013083">
    <property type="entry name" value="Znf_RING/FYVE/PHD"/>
</dbReference>
<reference evidence="5" key="1">
    <citation type="submission" date="2021-04" db="EMBL/GenBank/DDBJ databases">
        <authorList>
            <consortium name="Molecular Ecology Group"/>
        </authorList>
    </citation>
    <scope>NUCLEOTIDE SEQUENCE</scope>
</reference>
<dbReference type="Pfam" id="PF02318">
    <property type="entry name" value="FYVE_2"/>
    <property type="match status" value="1"/>
</dbReference>
<dbReference type="PROSITE" id="PS50916">
    <property type="entry name" value="RABBD"/>
    <property type="match status" value="1"/>
</dbReference>
<dbReference type="GO" id="GO:0003779">
    <property type="term" value="F:actin binding"/>
    <property type="evidence" value="ECO:0007669"/>
    <property type="project" value="TreeGrafter"/>
</dbReference>
<accession>A0A8S3YYD1</accession>
<feature type="domain" description="RabBD" evidence="4">
    <location>
        <begin position="23"/>
        <end position="91"/>
    </location>
</feature>
<evidence type="ECO:0000313" key="6">
    <source>
        <dbReference type="Proteomes" id="UP000678393"/>
    </source>
</evidence>
<dbReference type="InterPro" id="IPR051745">
    <property type="entry name" value="Intracell_Transport_Effector"/>
</dbReference>
<dbReference type="GO" id="GO:0048471">
    <property type="term" value="C:perinuclear region of cytoplasm"/>
    <property type="evidence" value="ECO:0007669"/>
    <property type="project" value="UniProtKB-SubCell"/>
</dbReference>
<keyword evidence="2" id="KW-0963">Cytoplasm</keyword>
<dbReference type="PANTHER" id="PTHR14555">
    <property type="entry name" value="MYELIN-ASSOCIATED OLIGODENDROCYTIC BASIC PROTEIN MOBP -RELATED"/>
    <property type="match status" value="1"/>
</dbReference>
<evidence type="ECO:0000256" key="3">
    <source>
        <dbReference type="SAM" id="Coils"/>
    </source>
</evidence>
<organism evidence="5 6">
    <name type="scientific">Candidula unifasciata</name>
    <dbReference type="NCBI Taxonomy" id="100452"/>
    <lineage>
        <taxon>Eukaryota</taxon>
        <taxon>Metazoa</taxon>
        <taxon>Spiralia</taxon>
        <taxon>Lophotrochozoa</taxon>
        <taxon>Mollusca</taxon>
        <taxon>Gastropoda</taxon>
        <taxon>Heterobranchia</taxon>
        <taxon>Euthyneura</taxon>
        <taxon>Panpulmonata</taxon>
        <taxon>Eupulmonata</taxon>
        <taxon>Stylommatophora</taxon>
        <taxon>Helicina</taxon>
        <taxon>Helicoidea</taxon>
        <taxon>Geomitridae</taxon>
        <taxon>Candidula</taxon>
    </lineage>
</organism>
<dbReference type="EMBL" id="CAJHNH020000879">
    <property type="protein sequence ID" value="CAG5120341.1"/>
    <property type="molecule type" value="Genomic_DNA"/>
</dbReference>
<dbReference type="GO" id="GO:0031267">
    <property type="term" value="F:small GTPase binding"/>
    <property type="evidence" value="ECO:0007669"/>
    <property type="project" value="InterPro"/>
</dbReference>
<dbReference type="InterPro" id="IPR041282">
    <property type="entry name" value="FYVE_2"/>
</dbReference>
<name>A0A8S3YYD1_9EUPU</name>
<comment type="subcellular location">
    <subcellularLocation>
        <location evidence="1">Cytoplasm</location>
        <location evidence="1">Perinuclear region</location>
    </subcellularLocation>
</comment>
<evidence type="ECO:0000259" key="4">
    <source>
        <dbReference type="PROSITE" id="PS50916"/>
    </source>
</evidence>
<dbReference type="AlphaFoldDB" id="A0A8S3YYD1"/>
<keyword evidence="3" id="KW-0175">Coiled coil</keyword>
<feature type="coiled-coil region" evidence="3">
    <location>
        <begin position="41"/>
        <end position="68"/>
    </location>
</feature>
<keyword evidence="6" id="KW-1185">Reference proteome</keyword>
<dbReference type="GO" id="GO:0017022">
    <property type="term" value="F:myosin binding"/>
    <property type="evidence" value="ECO:0007669"/>
    <property type="project" value="TreeGrafter"/>
</dbReference>
<evidence type="ECO:0000256" key="2">
    <source>
        <dbReference type="ARBA" id="ARBA00022490"/>
    </source>
</evidence>
<gene>
    <name evidence="5" type="ORF">CUNI_LOCUS5899</name>
</gene>
<dbReference type="OrthoDB" id="6141514at2759"/>
<dbReference type="InterPro" id="IPR011011">
    <property type="entry name" value="Znf_FYVE_PHD"/>
</dbReference>
<dbReference type="SUPFAM" id="SSF57903">
    <property type="entry name" value="FYVE/PHD zinc finger"/>
    <property type="match status" value="1"/>
</dbReference>
<dbReference type="GO" id="GO:0030864">
    <property type="term" value="C:cortical actin cytoskeleton"/>
    <property type="evidence" value="ECO:0007669"/>
    <property type="project" value="TreeGrafter"/>
</dbReference>